<keyword evidence="3" id="KW-1185">Reference proteome</keyword>
<organism evidence="2 3">
    <name type="scientific">Sistotremastrum suecicum HHB10207 ss-3</name>
    <dbReference type="NCBI Taxonomy" id="1314776"/>
    <lineage>
        <taxon>Eukaryota</taxon>
        <taxon>Fungi</taxon>
        <taxon>Dikarya</taxon>
        <taxon>Basidiomycota</taxon>
        <taxon>Agaricomycotina</taxon>
        <taxon>Agaricomycetes</taxon>
        <taxon>Sistotremastrales</taxon>
        <taxon>Sistotremastraceae</taxon>
        <taxon>Sistotremastrum</taxon>
    </lineage>
</organism>
<feature type="signal peptide" evidence="1">
    <location>
        <begin position="1"/>
        <end position="37"/>
    </location>
</feature>
<reference evidence="2 3" key="1">
    <citation type="journal article" date="2016" name="Mol. Biol. Evol.">
        <title>Comparative Genomics of Early-Diverging Mushroom-Forming Fungi Provides Insights into the Origins of Lignocellulose Decay Capabilities.</title>
        <authorList>
            <person name="Nagy L.G."/>
            <person name="Riley R."/>
            <person name="Tritt A."/>
            <person name="Adam C."/>
            <person name="Daum C."/>
            <person name="Floudas D."/>
            <person name="Sun H."/>
            <person name="Yadav J.S."/>
            <person name="Pangilinan J."/>
            <person name="Larsson K.H."/>
            <person name="Matsuura K."/>
            <person name="Barry K."/>
            <person name="Labutti K."/>
            <person name="Kuo R."/>
            <person name="Ohm R.A."/>
            <person name="Bhattacharya S.S."/>
            <person name="Shirouzu T."/>
            <person name="Yoshinaga Y."/>
            <person name="Martin F.M."/>
            <person name="Grigoriev I.V."/>
            <person name="Hibbett D.S."/>
        </authorList>
    </citation>
    <scope>NUCLEOTIDE SEQUENCE [LARGE SCALE GENOMIC DNA]</scope>
    <source>
        <strain evidence="2 3">HHB10207 ss-3</strain>
    </source>
</reference>
<protein>
    <submittedName>
        <fullName evidence="2">Uncharacterized protein</fullName>
    </submittedName>
</protein>
<evidence type="ECO:0000313" key="3">
    <source>
        <dbReference type="Proteomes" id="UP000076798"/>
    </source>
</evidence>
<accession>A0A165ZB68</accession>
<gene>
    <name evidence="2" type="ORF">SISSUDRAFT_1132076</name>
</gene>
<evidence type="ECO:0000256" key="1">
    <source>
        <dbReference type="SAM" id="SignalP"/>
    </source>
</evidence>
<sequence length="92" mass="9862">MLSSRQIHASPSSNMRASGSAPVLSIIALSYLALVQCAAISPPTTPDNAWLPNGFLGCSCVFPGGKDISYCGLHCKTLITRLRIVVQFWCLH</sequence>
<dbReference type="EMBL" id="KV428198">
    <property type="protein sequence ID" value="KZT34130.1"/>
    <property type="molecule type" value="Genomic_DNA"/>
</dbReference>
<dbReference type="AlphaFoldDB" id="A0A165ZB68"/>
<evidence type="ECO:0000313" key="2">
    <source>
        <dbReference type="EMBL" id="KZT34130.1"/>
    </source>
</evidence>
<dbReference type="Proteomes" id="UP000076798">
    <property type="component" value="Unassembled WGS sequence"/>
</dbReference>
<proteinExistence type="predicted"/>
<feature type="chain" id="PRO_5007869903" evidence="1">
    <location>
        <begin position="38"/>
        <end position="92"/>
    </location>
</feature>
<name>A0A165ZB68_9AGAM</name>
<keyword evidence="1" id="KW-0732">Signal</keyword>